<evidence type="ECO:0000256" key="1">
    <source>
        <dbReference type="SAM" id="MobiDB-lite"/>
    </source>
</evidence>
<evidence type="ECO:0000313" key="2">
    <source>
        <dbReference type="EMBL" id="EKG17764.1"/>
    </source>
</evidence>
<organism evidence="2 3">
    <name type="scientific">Macrophomina phaseolina (strain MS6)</name>
    <name type="common">Charcoal rot fungus</name>
    <dbReference type="NCBI Taxonomy" id="1126212"/>
    <lineage>
        <taxon>Eukaryota</taxon>
        <taxon>Fungi</taxon>
        <taxon>Dikarya</taxon>
        <taxon>Ascomycota</taxon>
        <taxon>Pezizomycotina</taxon>
        <taxon>Dothideomycetes</taxon>
        <taxon>Dothideomycetes incertae sedis</taxon>
        <taxon>Botryosphaeriales</taxon>
        <taxon>Botryosphaeriaceae</taxon>
        <taxon>Macrophomina</taxon>
    </lineage>
</organism>
<proteinExistence type="predicted"/>
<dbReference type="AlphaFoldDB" id="K2S5C9"/>
<reference evidence="2 3" key="1">
    <citation type="journal article" date="2012" name="BMC Genomics">
        <title>Tools to kill: Genome of one of the most destructive plant pathogenic fungi Macrophomina phaseolina.</title>
        <authorList>
            <person name="Islam M.S."/>
            <person name="Haque M.S."/>
            <person name="Islam M.M."/>
            <person name="Emdad E.M."/>
            <person name="Halim A."/>
            <person name="Hossen Q.M.M."/>
            <person name="Hossain M.Z."/>
            <person name="Ahmed B."/>
            <person name="Rahim S."/>
            <person name="Rahman M.S."/>
            <person name="Alam M.M."/>
            <person name="Hou S."/>
            <person name="Wan X."/>
            <person name="Saito J.A."/>
            <person name="Alam M."/>
        </authorList>
    </citation>
    <scope>NUCLEOTIDE SEQUENCE [LARGE SCALE GENOMIC DNA]</scope>
    <source>
        <strain evidence="2 3">MS6</strain>
    </source>
</reference>
<feature type="region of interest" description="Disordered" evidence="1">
    <location>
        <begin position="61"/>
        <end position="83"/>
    </location>
</feature>
<gene>
    <name evidence="2" type="ORF">MPH_04979</name>
</gene>
<protein>
    <submittedName>
        <fullName evidence="2">Uncharacterized protein</fullName>
    </submittedName>
</protein>
<accession>K2S5C9</accession>
<dbReference type="InParanoid" id="K2S5C9"/>
<evidence type="ECO:0000313" key="3">
    <source>
        <dbReference type="Proteomes" id="UP000007129"/>
    </source>
</evidence>
<dbReference type="EMBL" id="AHHD01000225">
    <property type="protein sequence ID" value="EKG17764.1"/>
    <property type="molecule type" value="Genomic_DNA"/>
</dbReference>
<comment type="caution">
    <text evidence="2">The sequence shown here is derived from an EMBL/GenBank/DDBJ whole genome shotgun (WGS) entry which is preliminary data.</text>
</comment>
<dbReference type="VEuPathDB" id="FungiDB:MPH_04979"/>
<sequence>MATRAGGAYRHEQTGRYRIHPDLGSADDCKALRQVDLCSLGHGVGLDLDISTMVQDMAGSETRPAGLTHQRTSARLHPSHRGGGDEGALGLVEVLLGGVCKPHMRLDVVDKALIPVFLNHTLVKVEYVCYAGPSDVRNHNIQAAHGLDGLGNKALHRGLVAGVSLDGMETRGAGGGGGDAGGQRDVVELLQEGLCAIGVVGVVDDLRWVVSARAGIGAGGPVVAGADSRLGNQAQRCGRSGHRGQRSQR</sequence>
<dbReference type="Proteomes" id="UP000007129">
    <property type="component" value="Unassembled WGS sequence"/>
</dbReference>
<name>K2S5C9_MACPH</name>
<dbReference type="HOGENOM" id="CLU_1115924_0_0_1"/>